<dbReference type="Proteomes" id="UP000298284">
    <property type="component" value="Unassembled WGS sequence"/>
</dbReference>
<dbReference type="OrthoDB" id="982075at2"/>
<dbReference type="EMBL" id="SRKZ01000003">
    <property type="protein sequence ID" value="TGD80581.1"/>
    <property type="molecule type" value="Genomic_DNA"/>
</dbReference>
<dbReference type="AlphaFoldDB" id="A0A4Z0MLZ9"/>
<evidence type="ECO:0000313" key="2">
    <source>
        <dbReference type="Proteomes" id="UP000298284"/>
    </source>
</evidence>
<reference evidence="1 2" key="1">
    <citation type="submission" date="2019-04" db="EMBL/GenBank/DDBJ databases">
        <authorList>
            <person name="Feng G."/>
            <person name="Zhang J."/>
            <person name="Zhu H."/>
        </authorList>
    </citation>
    <scope>NUCLEOTIDE SEQUENCE [LARGE SCALE GENOMIC DNA]</scope>
    <source>
        <strain evidence="1 2">JCM 19491</strain>
    </source>
</reference>
<keyword evidence="2" id="KW-1185">Reference proteome</keyword>
<dbReference type="RefSeq" id="WP_135530725.1">
    <property type="nucleotide sequence ID" value="NZ_SRKZ01000003.1"/>
</dbReference>
<proteinExistence type="predicted"/>
<protein>
    <submittedName>
        <fullName evidence="1">Uncharacterized protein</fullName>
    </submittedName>
</protein>
<comment type="caution">
    <text evidence="1">The sequence shown here is derived from an EMBL/GenBank/DDBJ whole genome shotgun (WGS) entry which is preliminary data.</text>
</comment>
<accession>A0A4Z0MLZ9</accession>
<evidence type="ECO:0000313" key="1">
    <source>
        <dbReference type="EMBL" id="TGD80581.1"/>
    </source>
</evidence>
<sequence>MLPELKTTDPAVETIEKETIPHLRFSQEDVLTDKAAIQRRRHDAERAATLGNAYHGKLDIYFRTDDGVIKRVHTTVWATHEEYLTLKSGIALPLRSILSFDFY</sequence>
<gene>
    <name evidence="1" type="ORF">EU557_12190</name>
</gene>
<name>A0A4Z0MLZ9_9BACT</name>
<organism evidence="1 2">
    <name type="scientific">Hymenobacter wooponensis</name>
    <dbReference type="NCBI Taxonomy" id="1525360"/>
    <lineage>
        <taxon>Bacteria</taxon>
        <taxon>Pseudomonadati</taxon>
        <taxon>Bacteroidota</taxon>
        <taxon>Cytophagia</taxon>
        <taxon>Cytophagales</taxon>
        <taxon>Hymenobacteraceae</taxon>
        <taxon>Hymenobacter</taxon>
    </lineage>
</organism>